<evidence type="ECO:0000313" key="2">
    <source>
        <dbReference type="EMBL" id="PWJ72818.1"/>
    </source>
</evidence>
<evidence type="ECO:0000256" key="1">
    <source>
        <dbReference type="SAM" id="SignalP"/>
    </source>
</evidence>
<sequence length="248" mass="27245">MFINLIRKATRHLWILIFFAASGCNAMNKFAPEKYFHGTQLTMAQAIESGNVTEVKNIAPDVNLNQPGAQDMTLLFFAVQCAKDRSQHQLDIIRELVRAGADPLQEVPDLGSVAEVSATSPYPVYMQALLEGGMSPNAKVKDRPVFFRAASDNTISTLALMVKKGANINQGDSLGRPVLMHALDGMQLDTVEWLLNQGANPNAIETNTGWSFMRQLDDTIKFNNGQKGATLDKLMEILQLAKEKGGHD</sequence>
<keyword evidence="1" id="KW-0732">Signal</keyword>
<dbReference type="Proteomes" id="UP000245996">
    <property type="component" value="Unassembled WGS sequence"/>
</dbReference>
<reference evidence="2 3" key="1">
    <citation type="submission" date="2018-05" db="EMBL/GenBank/DDBJ databases">
        <title>Genomic Encyclopedia of Type Strains, Phase IV (KMG-V): Genome sequencing to study the core and pangenomes of soil and plant-associated prokaryotes.</title>
        <authorList>
            <person name="Whitman W."/>
        </authorList>
    </citation>
    <scope>NUCLEOTIDE SEQUENCE [LARGE SCALE GENOMIC DNA]</scope>
    <source>
        <strain evidence="2 3">PNG 92-11</strain>
    </source>
</reference>
<evidence type="ECO:0000313" key="3">
    <source>
        <dbReference type="Proteomes" id="UP000245996"/>
    </source>
</evidence>
<gene>
    <name evidence="2" type="ORF">C7430_1236</name>
</gene>
<accession>A0ABD6XJC9</accession>
<name>A0ABD6XJC9_ENTAG</name>
<dbReference type="InterPro" id="IPR002110">
    <property type="entry name" value="Ankyrin_rpt"/>
</dbReference>
<dbReference type="Pfam" id="PF12796">
    <property type="entry name" value="Ank_2"/>
    <property type="match status" value="1"/>
</dbReference>
<dbReference type="PROSITE" id="PS51257">
    <property type="entry name" value="PROKAR_LIPOPROTEIN"/>
    <property type="match status" value="1"/>
</dbReference>
<dbReference type="SMART" id="SM00248">
    <property type="entry name" value="ANK"/>
    <property type="match status" value="3"/>
</dbReference>
<dbReference type="InterPro" id="IPR036770">
    <property type="entry name" value="Ankyrin_rpt-contain_sf"/>
</dbReference>
<dbReference type="EMBL" id="QGHE01000023">
    <property type="protein sequence ID" value="PWJ72818.1"/>
    <property type="molecule type" value="Genomic_DNA"/>
</dbReference>
<feature type="chain" id="PRO_5044846427" description="Ankyrin repeat domain-containing protein" evidence="1">
    <location>
        <begin position="27"/>
        <end position="248"/>
    </location>
</feature>
<evidence type="ECO:0008006" key="4">
    <source>
        <dbReference type="Google" id="ProtNLM"/>
    </source>
</evidence>
<feature type="signal peptide" evidence="1">
    <location>
        <begin position="1"/>
        <end position="26"/>
    </location>
</feature>
<organism evidence="2 3">
    <name type="scientific">Enterobacter agglomerans</name>
    <name type="common">Erwinia herbicola</name>
    <name type="synonym">Pantoea agglomerans</name>
    <dbReference type="NCBI Taxonomy" id="549"/>
    <lineage>
        <taxon>Bacteria</taxon>
        <taxon>Pseudomonadati</taxon>
        <taxon>Pseudomonadota</taxon>
        <taxon>Gammaproteobacteria</taxon>
        <taxon>Enterobacterales</taxon>
        <taxon>Erwiniaceae</taxon>
        <taxon>Pantoea</taxon>
        <taxon>Pantoea agglomerans group</taxon>
    </lineage>
</organism>
<proteinExistence type="predicted"/>
<comment type="caution">
    <text evidence="2">The sequence shown here is derived from an EMBL/GenBank/DDBJ whole genome shotgun (WGS) entry which is preliminary data.</text>
</comment>
<dbReference type="AlphaFoldDB" id="A0ABD6XJC9"/>
<dbReference type="Gene3D" id="1.25.40.20">
    <property type="entry name" value="Ankyrin repeat-containing domain"/>
    <property type="match status" value="1"/>
</dbReference>
<dbReference type="SUPFAM" id="SSF48403">
    <property type="entry name" value="Ankyrin repeat"/>
    <property type="match status" value="1"/>
</dbReference>
<protein>
    <recommendedName>
        <fullName evidence="4">Ankyrin repeat domain-containing protein</fullName>
    </recommendedName>
</protein>